<dbReference type="Pfam" id="PF13377">
    <property type="entry name" value="Peripla_BP_3"/>
    <property type="match status" value="1"/>
</dbReference>
<dbReference type="PANTHER" id="PTHR30146">
    <property type="entry name" value="LACI-RELATED TRANSCRIPTIONAL REPRESSOR"/>
    <property type="match status" value="1"/>
</dbReference>
<protein>
    <submittedName>
        <fullName evidence="5">LacI family transcriptional regulator</fullName>
    </submittedName>
</protein>
<dbReference type="SUPFAM" id="SSF53822">
    <property type="entry name" value="Periplasmic binding protein-like I"/>
    <property type="match status" value="1"/>
</dbReference>
<dbReference type="AlphaFoldDB" id="A0A4D7B7C6"/>
<dbReference type="InterPro" id="IPR000843">
    <property type="entry name" value="HTH_LacI"/>
</dbReference>
<organism evidence="5 6">
    <name type="scientific">Phreatobacter stygius</name>
    <dbReference type="NCBI Taxonomy" id="1940610"/>
    <lineage>
        <taxon>Bacteria</taxon>
        <taxon>Pseudomonadati</taxon>
        <taxon>Pseudomonadota</taxon>
        <taxon>Alphaproteobacteria</taxon>
        <taxon>Hyphomicrobiales</taxon>
        <taxon>Phreatobacteraceae</taxon>
        <taxon>Phreatobacter</taxon>
    </lineage>
</organism>
<dbReference type="InterPro" id="IPR046335">
    <property type="entry name" value="LacI/GalR-like_sensor"/>
</dbReference>
<dbReference type="PROSITE" id="PS50932">
    <property type="entry name" value="HTH_LACI_2"/>
    <property type="match status" value="1"/>
</dbReference>
<dbReference type="KEGG" id="pstg:E8M01_19790"/>
<feature type="domain" description="HTH lacI-type" evidence="4">
    <location>
        <begin position="15"/>
        <end position="69"/>
    </location>
</feature>
<dbReference type="OrthoDB" id="128688at2"/>
<keyword evidence="2" id="KW-0238">DNA-binding</keyword>
<gene>
    <name evidence="5" type="ORF">E8M01_19790</name>
</gene>
<dbReference type="PANTHER" id="PTHR30146:SF33">
    <property type="entry name" value="TRANSCRIPTIONAL REGULATOR"/>
    <property type="match status" value="1"/>
</dbReference>
<evidence type="ECO:0000256" key="2">
    <source>
        <dbReference type="ARBA" id="ARBA00023125"/>
    </source>
</evidence>
<dbReference type="SMART" id="SM00354">
    <property type="entry name" value="HTH_LACI"/>
    <property type="match status" value="1"/>
</dbReference>
<evidence type="ECO:0000313" key="5">
    <source>
        <dbReference type="EMBL" id="QCI66258.1"/>
    </source>
</evidence>
<dbReference type="EMBL" id="CP039690">
    <property type="protein sequence ID" value="QCI66258.1"/>
    <property type="molecule type" value="Genomic_DNA"/>
</dbReference>
<keyword evidence="6" id="KW-1185">Reference proteome</keyword>
<dbReference type="GO" id="GO:0000976">
    <property type="term" value="F:transcription cis-regulatory region binding"/>
    <property type="evidence" value="ECO:0007669"/>
    <property type="project" value="TreeGrafter"/>
</dbReference>
<dbReference type="SUPFAM" id="SSF47413">
    <property type="entry name" value="lambda repressor-like DNA-binding domains"/>
    <property type="match status" value="1"/>
</dbReference>
<proteinExistence type="predicted"/>
<dbReference type="Gene3D" id="3.40.50.2300">
    <property type="match status" value="2"/>
</dbReference>
<keyword evidence="3" id="KW-0804">Transcription</keyword>
<name>A0A4D7B7C6_9HYPH</name>
<dbReference type="InterPro" id="IPR028082">
    <property type="entry name" value="Peripla_BP_I"/>
</dbReference>
<sequence length="343" mass="36253">MDDVNQGRDGVSRKSTMTEVARRAGVSVMTVSRVFSDPDSVAAETRSRIEQVAADIAYIPDGIAAALKRRASNVVAAVVPSLTDNLYTAILRGLSGELSRHGFVLSVAEAAYSSTEETRVVRELLRQRPAALVLHETSHEAGLLRLIRQAGVIVIETGDLVDAPVDTVVSFSNHDATAVLTRHLLDRGRRNIAFVTLPLARSSRARRRHDGFRSALAAAGLAAAPDAVFEAAGGYADAAALMDRILAARPVFDAILGAGDVLAVALAIEAMKRGLAVPGDLAIASFDDHEIGRILDPPLTGLDIPREAIGRRAAEIIVGRLKGAPAVERRVDLGFALAARAST</sequence>
<dbReference type="CDD" id="cd01392">
    <property type="entry name" value="HTH_LacI"/>
    <property type="match status" value="1"/>
</dbReference>
<keyword evidence="1" id="KW-0805">Transcription regulation</keyword>
<dbReference type="InterPro" id="IPR010982">
    <property type="entry name" value="Lambda_DNA-bd_dom_sf"/>
</dbReference>
<evidence type="ECO:0000256" key="1">
    <source>
        <dbReference type="ARBA" id="ARBA00023015"/>
    </source>
</evidence>
<evidence type="ECO:0000313" key="6">
    <source>
        <dbReference type="Proteomes" id="UP000298781"/>
    </source>
</evidence>
<dbReference type="Pfam" id="PF00356">
    <property type="entry name" value="LacI"/>
    <property type="match status" value="1"/>
</dbReference>
<dbReference type="GO" id="GO:0003700">
    <property type="term" value="F:DNA-binding transcription factor activity"/>
    <property type="evidence" value="ECO:0007669"/>
    <property type="project" value="TreeGrafter"/>
</dbReference>
<dbReference type="CDD" id="cd01575">
    <property type="entry name" value="PBP1_GntR"/>
    <property type="match status" value="1"/>
</dbReference>
<reference evidence="5 6" key="1">
    <citation type="submission" date="2019-04" db="EMBL/GenBank/DDBJ databases">
        <title>Phreatobacter aquaticus sp. nov.</title>
        <authorList>
            <person name="Choi A."/>
        </authorList>
    </citation>
    <scope>NUCLEOTIDE SEQUENCE [LARGE SCALE GENOMIC DNA]</scope>
    <source>
        <strain evidence="5 6">KCTC 52518</strain>
    </source>
</reference>
<evidence type="ECO:0000256" key="3">
    <source>
        <dbReference type="ARBA" id="ARBA00023163"/>
    </source>
</evidence>
<evidence type="ECO:0000259" key="4">
    <source>
        <dbReference type="PROSITE" id="PS50932"/>
    </source>
</evidence>
<accession>A0A4D7B7C6</accession>
<dbReference type="Gene3D" id="1.10.260.40">
    <property type="entry name" value="lambda repressor-like DNA-binding domains"/>
    <property type="match status" value="1"/>
</dbReference>
<dbReference type="Proteomes" id="UP000298781">
    <property type="component" value="Chromosome"/>
</dbReference>